<feature type="compositionally biased region" description="Basic and acidic residues" evidence="1">
    <location>
        <begin position="375"/>
        <end position="408"/>
    </location>
</feature>
<accession>A0A369JDN3</accession>
<evidence type="ECO:0000256" key="1">
    <source>
        <dbReference type="SAM" id="MobiDB-lite"/>
    </source>
</evidence>
<dbReference type="Proteomes" id="UP000076154">
    <property type="component" value="Unassembled WGS sequence"/>
</dbReference>
<evidence type="ECO:0000313" key="3">
    <source>
        <dbReference type="Proteomes" id="UP000076154"/>
    </source>
</evidence>
<feature type="compositionally biased region" description="Polar residues" evidence="1">
    <location>
        <begin position="313"/>
        <end position="323"/>
    </location>
</feature>
<gene>
    <name evidence="2" type="ORF">Hypma_000249</name>
</gene>
<feature type="compositionally biased region" description="Polar residues" evidence="1">
    <location>
        <begin position="337"/>
        <end position="358"/>
    </location>
</feature>
<proteinExistence type="predicted"/>
<feature type="compositionally biased region" description="Polar residues" evidence="1">
    <location>
        <begin position="293"/>
        <end position="303"/>
    </location>
</feature>
<feature type="region of interest" description="Disordered" evidence="1">
    <location>
        <begin position="1"/>
        <end position="90"/>
    </location>
</feature>
<dbReference type="EMBL" id="LUEZ02000101">
    <property type="protein sequence ID" value="RDB18525.1"/>
    <property type="molecule type" value="Genomic_DNA"/>
</dbReference>
<sequence length="455" mass="51151">MQRSPPPRFDAHGTEEPRARRQQPRTTPTSFPAPSTLSGAVVSGAAGEETIDRDEEGLRRTVPHWKRRTRGAQTEDERTTPRCAQQDTQRADRWRRIARLRHVAFCDFPMTERPSDHPPAVLNSDLPGRTASLTRSDTRKRRYHGARGRVPLAAMPPAGQSRGGRGRMTYLGVRHSIKACEDAPYDTLSVSGIAGSSEEIGGKAARPSFVRHAPVTSLFDTTTIYERIYGTPPVRTITARNQIQLNTATRTQPTHPLRRLRPSAHTNSIPRCPASSGKDGDDGLWVRKGIQKPRSTPSRTTLRQCRAREMVNNYHSTSRGRTPTSDRRRERLLSTDVGRTQHSCTTKTHTQLQRNDQQAAGYARDGTRTPPTDGGTHDAVEMRRGECEWEESTRQRRGEKRRPEERNAEMITARLHPYLPHTKTSPRPAKTSEIRDRRNIEKTSGVQGSGEWVLA</sequence>
<reference evidence="2" key="1">
    <citation type="submission" date="2018-04" db="EMBL/GenBank/DDBJ databases">
        <title>Whole genome sequencing of Hypsizygus marmoreus.</title>
        <authorList>
            <person name="Choi I.-G."/>
            <person name="Min B."/>
            <person name="Kim J.-G."/>
            <person name="Kim S."/>
            <person name="Oh Y.-L."/>
            <person name="Kong W.-S."/>
            <person name="Park H."/>
            <person name="Jeong J."/>
            <person name="Song E.-S."/>
        </authorList>
    </citation>
    <scope>NUCLEOTIDE SEQUENCE [LARGE SCALE GENOMIC DNA]</scope>
    <source>
        <strain evidence="2">51987-8</strain>
    </source>
</reference>
<feature type="region of interest" description="Disordered" evidence="1">
    <location>
        <begin position="246"/>
        <end position="455"/>
    </location>
</feature>
<name>A0A369JDN3_HYPMA</name>
<feature type="compositionally biased region" description="Basic and acidic residues" evidence="1">
    <location>
        <begin position="430"/>
        <end position="441"/>
    </location>
</feature>
<evidence type="ECO:0000313" key="2">
    <source>
        <dbReference type="EMBL" id="RDB18525.1"/>
    </source>
</evidence>
<feature type="compositionally biased region" description="Basic and acidic residues" evidence="1">
    <location>
        <begin position="324"/>
        <end position="333"/>
    </location>
</feature>
<feature type="compositionally biased region" description="Basic residues" evidence="1">
    <location>
        <begin position="61"/>
        <end position="70"/>
    </location>
</feature>
<keyword evidence="3" id="KW-1185">Reference proteome</keyword>
<feature type="compositionally biased region" description="Basic and acidic residues" evidence="1">
    <location>
        <begin position="9"/>
        <end position="19"/>
    </location>
</feature>
<organism evidence="2 3">
    <name type="scientific">Hypsizygus marmoreus</name>
    <name type="common">White beech mushroom</name>
    <name type="synonym">Agaricus marmoreus</name>
    <dbReference type="NCBI Taxonomy" id="39966"/>
    <lineage>
        <taxon>Eukaryota</taxon>
        <taxon>Fungi</taxon>
        <taxon>Dikarya</taxon>
        <taxon>Basidiomycota</taxon>
        <taxon>Agaricomycotina</taxon>
        <taxon>Agaricomycetes</taxon>
        <taxon>Agaricomycetidae</taxon>
        <taxon>Agaricales</taxon>
        <taxon>Tricholomatineae</taxon>
        <taxon>Lyophyllaceae</taxon>
        <taxon>Hypsizygus</taxon>
    </lineage>
</organism>
<dbReference type="AlphaFoldDB" id="A0A369JDN3"/>
<comment type="caution">
    <text evidence="2">The sequence shown here is derived from an EMBL/GenBank/DDBJ whole genome shotgun (WGS) entry which is preliminary data.</text>
</comment>
<feature type="region of interest" description="Disordered" evidence="1">
    <location>
        <begin position="115"/>
        <end position="142"/>
    </location>
</feature>
<dbReference type="InParanoid" id="A0A369JDN3"/>
<protein>
    <submittedName>
        <fullName evidence="2">Uncharacterized protein</fullName>
    </submittedName>
</protein>